<feature type="chain" id="PRO_5043863407" evidence="2">
    <location>
        <begin position="21"/>
        <end position="301"/>
    </location>
</feature>
<feature type="compositionally biased region" description="Polar residues" evidence="1">
    <location>
        <begin position="137"/>
        <end position="155"/>
    </location>
</feature>
<sequence length="301" mass="33424">MDTAIALVFGFLVLPGPSCTNSDNLGQIPECSISSRANTELQQLPPITTGHHYTTRNPKRDFDAQKLLTAGKQQHQPPRAVSTSATSTSERHLIIYKNTHVFKRNYQEVTDVSSVTSKSSVSLRKKVLKKLAKVAGASTSDSPQPSTSGDKSPQKYLTNVAEITVVHANIESEPSRSDREDTETTSVYSAASMNSRRTFLLYTTIRRGTGVETDMFMGVANELLQRGKKALESAGNMKREVKTTAYESLQGLYEIVLSLSDSRSWHKCKLEKECARHAQELVRVERAHDKEIADYKKMLLS</sequence>
<dbReference type="AlphaFoldDB" id="A0AAU9V3Q8"/>
<evidence type="ECO:0000313" key="3">
    <source>
        <dbReference type="EMBL" id="CAH2106586.1"/>
    </source>
</evidence>
<reference evidence="3" key="1">
    <citation type="submission" date="2022-03" db="EMBL/GenBank/DDBJ databases">
        <authorList>
            <person name="Tunstrom K."/>
        </authorList>
    </citation>
    <scope>NUCLEOTIDE SEQUENCE</scope>
</reference>
<feature type="region of interest" description="Disordered" evidence="1">
    <location>
        <begin position="133"/>
        <end position="155"/>
    </location>
</feature>
<evidence type="ECO:0000256" key="1">
    <source>
        <dbReference type="SAM" id="MobiDB-lite"/>
    </source>
</evidence>
<dbReference type="Proteomes" id="UP001153954">
    <property type="component" value="Unassembled WGS sequence"/>
</dbReference>
<dbReference type="EMBL" id="CAKOGL010000029">
    <property type="protein sequence ID" value="CAH2106586.1"/>
    <property type="molecule type" value="Genomic_DNA"/>
</dbReference>
<keyword evidence="2" id="KW-0732">Signal</keyword>
<keyword evidence="4" id="KW-1185">Reference proteome</keyword>
<evidence type="ECO:0000256" key="2">
    <source>
        <dbReference type="SAM" id="SignalP"/>
    </source>
</evidence>
<comment type="caution">
    <text evidence="3">The sequence shown here is derived from an EMBL/GenBank/DDBJ whole genome shotgun (WGS) entry which is preliminary data.</text>
</comment>
<name>A0AAU9V3Q8_EUPED</name>
<accession>A0AAU9V3Q8</accession>
<evidence type="ECO:0000313" key="4">
    <source>
        <dbReference type="Proteomes" id="UP001153954"/>
    </source>
</evidence>
<proteinExistence type="predicted"/>
<organism evidence="3 4">
    <name type="scientific">Euphydryas editha</name>
    <name type="common">Edith's checkerspot</name>
    <dbReference type="NCBI Taxonomy" id="104508"/>
    <lineage>
        <taxon>Eukaryota</taxon>
        <taxon>Metazoa</taxon>
        <taxon>Ecdysozoa</taxon>
        <taxon>Arthropoda</taxon>
        <taxon>Hexapoda</taxon>
        <taxon>Insecta</taxon>
        <taxon>Pterygota</taxon>
        <taxon>Neoptera</taxon>
        <taxon>Endopterygota</taxon>
        <taxon>Lepidoptera</taxon>
        <taxon>Glossata</taxon>
        <taxon>Ditrysia</taxon>
        <taxon>Papilionoidea</taxon>
        <taxon>Nymphalidae</taxon>
        <taxon>Nymphalinae</taxon>
        <taxon>Euphydryas</taxon>
    </lineage>
</organism>
<gene>
    <name evidence="3" type="ORF">EEDITHA_LOCUS20703</name>
</gene>
<protein>
    <submittedName>
        <fullName evidence="3">Uncharacterized protein</fullName>
    </submittedName>
</protein>
<feature type="signal peptide" evidence="2">
    <location>
        <begin position="1"/>
        <end position="20"/>
    </location>
</feature>